<keyword evidence="3" id="KW-0808">Transferase</keyword>
<sequence length="107" mass="11665">FSQFPLRLATYVGLVVSLVSFVYTAKIIIDTLLFGRTVPGWTTLMAAVLFLGGVQLAVIGIVGGYIGRVYVEVQQRPLYLIKKKIGFAKASGGKKSRSKGKKTTLQR</sequence>
<evidence type="ECO:0000256" key="1">
    <source>
        <dbReference type="ARBA" id="ARBA00004141"/>
    </source>
</evidence>
<dbReference type="PANTHER" id="PTHR48090">
    <property type="entry name" value="UNDECAPRENYL-PHOSPHATE 4-DEOXY-4-FORMAMIDO-L-ARABINOSE TRANSFERASE-RELATED"/>
    <property type="match status" value="1"/>
</dbReference>
<protein>
    <recommendedName>
        <fullName evidence="9">Glycosyltransferase 2-like domain-containing protein</fullName>
    </recommendedName>
</protein>
<evidence type="ECO:0000256" key="4">
    <source>
        <dbReference type="ARBA" id="ARBA00022692"/>
    </source>
</evidence>
<gene>
    <name evidence="8" type="ORF">S01H4_59337</name>
</gene>
<feature type="non-terminal residue" evidence="8">
    <location>
        <position position="1"/>
    </location>
</feature>
<evidence type="ECO:0000256" key="7">
    <source>
        <dbReference type="SAM" id="Phobius"/>
    </source>
</evidence>
<evidence type="ECO:0000256" key="2">
    <source>
        <dbReference type="ARBA" id="ARBA00022676"/>
    </source>
</evidence>
<dbReference type="EMBL" id="BART01034782">
    <property type="protein sequence ID" value="GAH07653.1"/>
    <property type="molecule type" value="Genomic_DNA"/>
</dbReference>
<dbReference type="GO" id="GO:0005886">
    <property type="term" value="C:plasma membrane"/>
    <property type="evidence" value="ECO:0007669"/>
    <property type="project" value="TreeGrafter"/>
</dbReference>
<comment type="subcellular location">
    <subcellularLocation>
        <location evidence="1">Membrane</location>
        <topology evidence="1">Multi-pass membrane protein</topology>
    </subcellularLocation>
</comment>
<feature type="transmembrane region" description="Helical" evidence="7">
    <location>
        <begin position="41"/>
        <end position="66"/>
    </location>
</feature>
<name>X1EG70_9ZZZZ</name>
<evidence type="ECO:0000256" key="6">
    <source>
        <dbReference type="ARBA" id="ARBA00023136"/>
    </source>
</evidence>
<accession>X1EG70</accession>
<keyword evidence="6 7" id="KW-0472">Membrane</keyword>
<dbReference type="InterPro" id="IPR050256">
    <property type="entry name" value="Glycosyltransferase_2"/>
</dbReference>
<evidence type="ECO:0008006" key="9">
    <source>
        <dbReference type="Google" id="ProtNLM"/>
    </source>
</evidence>
<keyword evidence="2" id="KW-0328">Glycosyltransferase</keyword>
<keyword evidence="5 7" id="KW-1133">Transmembrane helix</keyword>
<dbReference type="AlphaFoldDB" id="X1EG70"/>
<comment type="caution">
    <text evidence="8">The sequence shown here is derived from an EMBL/GenBank/DDBJ whole genome shotgun (WGS) entry which is preliminary data.</text>
</comment>
<evidence type="ECO:0000256" key="5">
    <source>
        <dbReference type="ARBA" id="ARBA00022989"/>
    </source>
</evidence>
<evidence type="ECO:0000313" key="8">
    <source>
        <dbReference type="EMBL" id="GAH07653.1"/>
    </source>
</evidence>
<reference evidence="8" key="1">
    <citation type="journal article" date="2014" name="Front. Microbiol.">
        <title>High frequency of phylogenetically diverse reductive dehalogenase-homologous genes in deep subseafloor sedimentary metagenomes.</title>
        <authorList>
            <person name="Kawai M."/>
            <person name="Futagami T."/>
            <person name="Toyoda A."/>
            <person name="Takaki Y."/>
            <person name="Nishi S."/>
            <person name="Hori S."/>
            <person name="Arai W."/>
            <person name="Tsubouchi T."/>
            <person name="Morono Y."/>
            <person name="Uchiyama I."/>
            <person name="Ito T."/>
            <person name="Fujiyama A."/>
            <person name="Inagaki F."/>
            <person name="Takami H."/>
        </authorList>
    </citation>
    <scope>NUCLEOTIDE SEQUENCE</scope>
    <source>
        <strain evidence="8">Expedition CK06-06</strain>
    </source>
</reference>
<dbReference type="GO" id="GO:0016757">
    <property type="term" value="F:glycosyltransferase activity"/>
    <property type="evidence" value="ECO:0007669"/>
    <property type="project" value="UniProtKB-KW"/>
</dbReference>
<organism evidence="8">
    <name type="scientific">marine sediment metagenome</name>
    <dbReference type="NCBI Taxonomy" id="412755"/>
    <lineage>
        <taxon>unclassified sequences</taxon>
        <taxon>metagenomes</taxon>
        <taxon>ecological metagenomes</taxon>
    </lineage>
</organism>
<dbReference type="PANTHER" id="PTHR48090:SF1">
    <property type="entry name" value="PROPHAGE BACTOPRENOL GLUCOSYL TRANSFERASE HOMOLOG"/>
    <property type="match status" value="1"/>
</dbReference>
<feature type="transmembrane region" description="Helical" evidence="7">
    <location>
        <begin position="9"/>
        <end position="29"/>
    </location>
</feature>
<keyword evidence="4 7" id="KW-0812">Transmembrane</keyword>
<evidence type="ECO:0000256" key="3">
    <source>
        <dbReference type="ARBA" id="ARBA00022679"/>
    </source>
</evidence>
<proteinExistence type="predicted"/>